<feature type="domain" description="ATP adenylyltransferase C-terminal" evidence="2">
    <location>
        <begin position="194"/>
        <end position="298"/>
    </location>
</feature>
<name>G5J5U6_CROWT</name>
<dbReference type="PATRIC" id="fig|423471.3.peg.2676"/>
<dbReference type="InterPro" id="IPR019200">
    <property type="entry name" value="ATP_adenylylTrfase_C"/>
</dbReference>
<dbReference type="InterPro" id="IPR043171">
    <property type="entry name" value="Ap4A_phos1/2-like"/>
</dbReference>
<dbReference type="GO" id="GO:0009117">
    <property type="term" value="P:nucleotide metabolic process"/>
    <property type="evidence" value="ECO:0007669"/>
    <property type="project" value="InterPro"/>
</dbReference>
<dbReference type="InterPro" id="IPR036265">
    <property type="entry name" value="HIT-like_sf"/>
</dbReference>
<dbReference type="InterPro" id="IPR009163">
    <property type="entry name" value="Ap4A_phos1/2"/>
</dbReference>
<reference evidence="4 5" key="1">
    <citation type="journal article" date="2011" name="Front. Microbiol.">
        <title>Two Strains of Crocosphaera watsonii with Highly Conserved Genomes are Distinguished by Strain-Specific Features.</title>
        <authorList>
            <person name="Bench S.R."/>
            <person name="Ilikchyan I.N."/>
            <person name="Tripp H.J."/>
            <person name="Zehr J.P."/>
        </authorList>
    </citation>
    <scope>NUCLEOTIDE SEQUENCE [LARGE SCALE GENOMIC DNA]</scope>
    <source>
        <strain evidence="4 5">WH 0003</strain>
    </source>
</reference>
<evidence type="ECO:0000313" key="4">
    <source>
        <dbReference type="EMBL" id="EHJ12431.1"/>
    </source>
</evidence>
<dbReference type="Proteomes" id="UP000003477">
    <property type="component" value="Unassembled WGS sequence"/>
</dbReference>
<proteinExistence type="predicted"/>
<dbReference type="GO" id="GO:0005524">
    <property type="term" value="F:ATP binding"/>
    <property type="evidence" value="ECO:0007669"/>
    <property type="project" value="InterPro"/>
</dbReference>
<sequence length="302" mass="34603">MIMNNTANIILKPNSLWQNLTQQTEHALNYGALKSIPTEYELIQYEEIDFLVRILTNLNRKDNAKKQQKKISKDFNPFLPYEQDLFVADISDTHVCLLNKFNVVDNHLLMITREFEEQETLLNLNDFVALSACLLQVDGLGFYNSGKIAGASQRHKHLQLVPFPLIPELPKTPIDDVIKTATYQDNIGQVSCFNFVHGITKMLIQDNNDVLGLAQQILENYEHLLNSLRITINPEGKPDPYNLLVTREWMMIVRRSQPKYESISVNSLGFAGALLVKNEEQMKILIELKPLTILEQVGEIRI</sequence>
<dbReference type="Pfam" id="PF19327">
    <property type="entry name" value="Ap4A_phos_N"/>
    <property type="match status" value="1"/>
</dbReference>
<evidence type="ECO:0000313" key="5">
    <source>
        <dbReference type="Proteomes" id="UP000003477"/>
    </source>
</evidence>
<comment type="caution">
    <text evidence="4">The sequence shown here is derived from an EMBL/GenBank/DDBJ whole genome shotgun (WGS) entry which is preliminary data.</text>
</comment>
<evidence type="ECO:0000259" key="3">
    <source>
        <dbReference type="Pfam" id="PF19327"/>
    </source>
</evidence>
<gene>
    <name evidence="4" type="ORF">CWATWH0003_2849</name>
</gene>
<dbReference type="PIRSF" id="PIRSF000846">
    <property type="entry name" value="ATP_adenylyltr"/>
    <property type="match status" value="1"/>
</dbReference>
<dbReference type="InterPro" id="IPR045759">
    <property type="entry name" value="Ap4A_phos1/2_N"/>
</dbReference>
<evidence type="ECO:0000256" key="1">
    <source>
        <dbReference type="PIRSR" id="PIRSR000846-1"/>
    </source>
</evidence>
<dbReference type="SUPFAM" id="SSF54197">
    <property type="entry name" value="HIT-like"/>
    <property type="match status" value="1"/>
</dbReference>
<feature type="domain" description="Ap4A phosphorylase 1/2 N-terminal" evidence="3">
    <location>
        <begin position="8"/>
        <end position="179"/>
    </location>
</feature>
<dbReference type="Gene3D" id="3.30.428.70">
    <property type="match status" value="1"/>
</dbReference>
<dbReference type="PANTHER" id="PTHR38420:SF1">
    <property type="entry name" value="PUTATIVE (AFU_ORTHOLOGUE AFUA_5G14690)-RELATED"/>
    <property type="match status" value="1"/>
</dbReference>
<feature type="active site" description="Nucleophile" evidence="1">
    <location>
        <position position="157"/>
    </location>
</feature>
<dbReference type="AlphaFoldDB" id="G5J5U6"/>
<dbReference type="PANTHER" id="PTHR38420">
    <property type="entry name" value="AP-4-A PHOSPHORYLASE II"/>
    <property type="match status" value="1"/>
</dbReference>
<dbReference type="GO" id="GO:0003877">
    <property type="term" value="F:ATP:ADP adenylyltransferase activity"/>
    <property type="evidence" value="ECO:0007669"/>
    <property type="project" value="InterPro"/>
</dbReference>
<dbReference type="EMBL" id="AESD01000430">
    <property type="protein sequence ID" value="EHJ12431.1"/>
    <property type="molecule type" value="Genomic_DNA"/>
</dbReference>
<dbReference type="Pfam" id="PF09830">
    <property type="entry name" value="ATP_transf"/>
    <property type="match status" value="1"/>
</dbReference>
<evidence type="ECO:0000259" key="2">
    <source>
        <dbReference type="Pfam" id="PF09830"/>
    </source>
</evidence>
<accession>G5J5U6</accession>
<protein>
    <submittedName>
        <fullName evidence="4">Ap4A phosphorylase II</fullName>
    </submittedName>
</protein>
<organism evidence="4 5">
    <name type="scientific">Crocosphaera watsonii WH 0003</name>
    <dbReference type="NCBI Taxonomy" id="423471"/>
    <lineage>
        <taxon>Bacteria</taxon>
        <taxon>Bacillati</taxon>
        <taxon>Cyanobacteriota</taxon>
        <taxon>Cyanophyceae</taxon>
        <taxon>Oscillatoriophycideae</taxon>
        <taxon>Chroococcales</taxon>
        <taxon>Aphanothecaceae</taxon>
        <taxon>Crocosphaera</taxon>
    </lineage>
</organism>